<protein>
    <submittedName>
        <fullName evidence="1">Uncharacterized protein</fullName>
    </submittedName>
</protein>
<evidence type="ECO:0000313" key="1">
    <source>
        <dbReference type="EMBL" id="TWT89123.1"/>
    </source>
</evidence>
<sequence length="171" mass="19514">MKIDLRVDAKTVFDFIKERVTDYPVYVNNGPGEDDDPISQITLGFQVSQAGWVALVFDTRPDGSPDGEWQSYIEENWLEFPHWLAAVDALFDNGESIELILQNGKRRKLGEDDELAEPVGQMLKDILLQGRKERLFKQLPLAKRCSIGVEDHDGAYGWPAYDKRYKDGRPV</sequence>
<accession>A0A5C5ZSD6</accession>
<reference evidence="1 2" key="1">
    <citation type="submission" date="2019-02" db="EMBL/GenBank/DDBJ databases">
        <title>Deep-cultivation of Planctomycetes and their phenomic and genomic characterization uncovers novel biology.</title>
        <authorList>
            <person name="Wiegand S."/>
            <person name="Jogler M."/>
            <person name="Boedeker C."/>
            <person name="Pinto D."/>
            <person name="Vollmers J."/>
            <person name="Rivas-Marin E."/>
            <person name="Kohn T."/>
            <person name="Peeters S.H."/>
            <person name="Heuer A."/>
            <person name="Rast P."/>
            <person name="Oberbeckmann S."/>
            <person name="Bunk B."/>
            <person name="Jeske O."/>
            <person name="Meyerdierks A."/>
            <person name="Storesund J.E."/>
            <person name="Kallscheuer N."/>
            <person name="Luecker S."/>
            <person name="Lage O.M."/>
            <person name="Pohl T."/>
            <person name="Merkel B.J."/>
            <person name="Hornburger P."/>
            <person name="Mueller R.-W."/>
            <person name="Bruemmer F."/>
            <person name="Labrenz M."/>
            <person name="Spormann A.M."/>
            <person name="Op Den Camp H."/>
            <person name="Overmann J."/>
            <person name="Amann R."/>
            <person name="Jetten M.S.M."/>
            <person name="Mascher T."/>
            <person name="Medema M.H."/>
            <person name="Devos D.P."/>
            <person name="Kaster A.-K."/>
            <person name="Ovreas L."/>
            <person name="Rohde M."/>
            <person name="Galperin M.Y."/>
            <person name="Jogler C."/>
        </authorList>
    </citation>
    <scope>NUCLEOTIDE SEQUENCE [LARGE SCALE GENOMIC DNA]</scope>
    <source>
        <strain evidence="1 2">Mal64</strain>
    </source>
</reference>
<dbReference type="EMBL" id="SJPQ01000002">
    <property type="protein sequence ID" value="TWT89123.1"/>
    <property type="molecule type" value="Genomic_DNA"/>
</dbReference>
<organism evidence="1 2">
    <name type="scientific">Pseudobythopirellula maris</name>
    <dbReference type="NCBI Taxonomy" id="2527991"/>
    <lineage>
        <taxon>Bacteria</taxon>
        <taxon>Pseudomonadati</taxon>
        <taxon>Planctomycetota</taxon>
        <taxon>Planctomycetia</taxon>
        <taxon>Pirellulales</taxon>
        <taxon>Lacipirellulaceae</taxon>
        <taxon>Pseudobythopirellula</taxon>
    </lineage>
</organism>
<dbReference type="RefSeq" id="WP_146400761.1">
    <property type="nucleotide sequence ID" value="NZ_SJPQ01000002.1"/>
</dbReference>
<dbReference type="Proteomes" id="UP000315440">
    <property type="component" value="Unassembled WGS sequence"/>
</dbReference>
<dbReference type="AlphaFoldDB" id="A0A5C5ZSD6"/>
<name>A0A5C5ZSD6_9BACT</name>
<gene>
    <name evidence="1" type="ORF">Mal64_26150</name>
</gene>
<keyword evidence="2" id="KW-1185">Reference proteome</keyword>
<comment type="caution">
    <text evidence="1">The sequence shown here is derived from an EMBL/GenBank/DDBJ whole genome shotgun (WGS) entry which is preliminary data.</text>
</comment>
<dbReference type="OrthoDB" id="5379612at2"/>
<proteinExistence type="predicted"/>
<evidence type="ECO:0000313" key="2">
    <source>
        <dbReference type="Proteomes" id="UP000315440"/>
    </source>
</evidence>